<feature type="domain" description="Dof-type" evidence="10">
    <location>
        <begin position="58"/>
        <end position="112"/>
    </location>
</feature>
<organism evidence="12 14">
    <name type="scientific">Rhynchospora pubera</name>
    <dbReference type="NCBI Taxonomy" id="906938"/>
    <lineage>
        <taxon>Eukaryota</taxon>
        <taxon>Viridiplantae</taxon>
        <taxon>Streptophyta</taxon>
        <taxon>Embryophyta</taxon>
        <taxon>Tracheophyta</taxon>
        <taxon>Spermatophyta</taxon>
        <taxon>Magnoliopsida</taxon>
        <taxon>Liliopsida</taxon>
        <taxon>Poales</taxon>
        <taxon>Cyperaceae</taxon>
        <taxon>Cyperoideae</taxon>
        <taxon>Rhynchosporeae</taxon>
        <taxon>Rhynchospora</taxon>
    </lineage>
</organism>
<evidence type="ECO:0000256" key="3">
    <source>
        <dbReference type="ARBA" id="ARBA00022833"/>
    </source>
</evidence>
<dbReference type="Pfam" id="PF02701">
    <property type="entry name" value="Zn_ribbon_Dof"/>
    <property type="match status" value="1"/>
</dbReference>
<dbReference type="GO" id="GO:0003677">
    <property type="term" value="F:DNA binding"/>
    <property type="evidence" value="ECO:0007669"/>
    <property type="project" value="UniProtKB-UniRule"/>
</dbReference>
<keyword evidence="14" id="KW-1185">Reference proteome</keyword>
<evidence type="ECO:0000256" key="7">
    <source>
        <dbReference type="ARBA" id="ARBA00023242"/>
    </source>
</evidence>
<comment type="caution">
    <text evidence="12">The sequence shown here is derived from an EMBL/GenBank/DDBJ whole genome shotgun (WGS) entry which is preliminary data.</text>
</comment>
<keyword evidence="7 8" id="KW-0539">Nucleus</keyword>
<dbReference type="PROSITE" id="PS01361">
    <property type="entry name" value="ZF_DOF_1"/>
    <property type="match status" value="1"/>
</dbReference>
<reference evidence="12" key="1">
    <citation type="submission" date="2022-08" db="EMBL/GenBank/DDBJ databases">
        <authorList>
            <person name="Marques A."/>
        </authorList>
    </citation>
    <scope>NUCLEOTIDE SEQUENCE</scope>
    <source>
        <strain evidence="12">RhyPub2mFocal</strain>
        <tissue evidence="12">Leaves</tissue>
    </source>
</reference>
<evidence type="ECO:0000313" key="12">
    <source>
        <dbReference type="EMBL" id="KAJ4787784.1"/>
    </source>
</evidence>
<evidence type="ECO:0000256" key="9">
    <source>
        <dbReference type="SAM" id="MobiDB-lite"/>
    </source>
</evidence>
<accession>A0AAV8F412</accession>
<evidence type="ECO:0000256" key="1">
    <source>
        <dbReference type="ARBA" id="ARBA00022723"/>
    </source>
</evidence>
<dbReference type="AlphaFoldDB" id="A0AAV8F412"/>
<keyword evidence="6" id="KW-0804">Transcription</keyword>
<dbReference type="EMBL" id="JAMFTS010000003">
    <property type="protein sequence ID" value="KAJ4780859.1"/>
    <property type="molecule type" value="Genomic_DNA"/>
</dbReference>
<keyword evidence="4" id="KW-0805">Transcription regulation</keyword>
<keyword evidence="5 8" id="KW-0238">DNA-binding</keyword>
<evidence type="ECO:0000256" key="5">
    <source>
        <dbReference type="ARBA" id="ARBA00023125"/>
    </source>
</evidence>
<evidence type="ECO:0000313" key="14">
    <source>
        <dbReference type="Proteomes" id="UP001140206"/>
    </source>
</evidence>
<sequence length="114" mass="12814">MANIDRSPVIKLFGMVISHPPKQENNDCSQEATALSDANTEADGAESTGQSNSTREVLPCPRCSSKDTKFCYFNNYNVNQPRHYCRTCNRYWTAGGSLRNIPFGSRRSRARPHN</sequence>
<feature type="compositionally biased region" description="Polar residues" evidence="9">
    <location>
        <begin position="26"/>
        <end position="39"/>
    </location>
</feature>
<dbReference type="Proteomes" id="UP001140206">
    <property type="component" value="Chromosome 1"/>
</dbReference>
<evidence type="ECO:0000313" key="13">
    <source>
        <dbReference type="EMBL" id="KAJ4806586.1"/>
    </source>
</evidence>
<feature type="region of interest" description="Disordered" evidence="9">
    <location>
        <begin position="21"/>
        <end position="58"/>
    </location>
</feature>
<dbReference type="PANTHER" id="PTHR31089">
    <property type="entry name" value="CYCLIC DOF FACTOR 2"/>
    <property type="match status" value="1"/>
</dbReference>
<proteinExistence type="predicted"/>
<keyword evidence="2 8" id="KW-0863">Zinc-finger</keyword>
<evidence type="ECO:0000256" key="6">
    <source>
        <dbReference type="ARBA" id="ARBA00023163"/>
    </source>
</evidence>
<dbReference type="EMBL" id="JAMFTS010000002">
    <property type="protein sequence ID" value="KAJ4787784.1"/>
    <property type="molecule type" value="Genomic_DNA"/>
</dbReference>
<keyword evidence="3" id="KW-0862">Zinc</keyword>
<evidence type="ECO:0000256" key="2">
    <source>
        <dbReference type="ARBA" id="ARBA00022771"/>
    </source>
</evidence>
<comment type="subcellular location">
    <subcellularLocation>
        <location evidence="8">Nucleus</location>
    </subcellularLocation>
</comment>
<dbReference type="InterPro" id="IPR003851">
    <property type="entry name" value="Znf_Dof"/>
</dbReference>
<dbReference type="GO" id="GO:0005634">
    <property type="term" value="C:nucleus"/>
    <property type="evidence" value="ECO:0007669"/>
    <property type="project" value="UniProtKB-SubCell"/>
</dbReference>
<dbReference type="GO" id="GO:0008270">
    <property type="term" value="F:zinc ion binding"/>
    <property type="evidence" value="ECO:0007669"/>
    <property type="project" value="UniProtKB-KW"/>
</dbReference>
<evidence type="ECO:0000313" key="11">
    <source>
        <dbReference type="EMBL" id="KAJ4780859.1"/>
    </source>
</evidence>
<dbReference type="PANTHER" id="PTHR31089:SF1">
    <property type="entry name" value="CYCLIC DOF FACTOR 3"/>
    <property type="match status" value="1"/>
</dbReference>
<dbReference type="EMBL" id="JAMFTS010000001">
    <property type="protein sequence ID" value="KAJ4806586.1"/>
    <property type="molecule type" value="Genomic_DNA"/>
</dbReference>
<evidence type="ECO:0000259" key="10">
    <source>
        <dbReference type="PROSITE" id="PS50884"/>
    </source>
</evidence>
<dbReference type="InterPro" id="IPR045174">
    <property type="entry name" value="Dof"/>
</dbReference>
<dbReference type="Proteomes" id="UP001140206">
    <property type="component" value="Chromosome 2"/>
</dbReference>
<dbReference type="GO" id="GO:0003700">
    <property type="term" value="F:DNA-binding transcription factor activity"/>
    <property type="evidence" value="ECO:0007669"/>
    <property type="project" value="InterPro"/>
</dbReference>
<evidence type="ECO:0000256" key="8">
    <source>
        <dbReference type="PROSITE-ProRule" id="PRU00071"/>
    </source>
</evidence>
<dbReference type="Proteomes" id="UP001140206">
    <property type="component" value="Chromosome 3"/>
</dbReference>
<evidence type="ECO:0000256" key="4">
    <source>
        <dbReference type="ARBA" id="ARBA00023015"/>
    </source>
</evidence>
<name>A0AAV8F412_9POAL</name>
<gene>
    <name evidence="13" type="ORF">LUZ62_019152</name>
    <name evidence="12" type="ORF">LUZ62_039030</name>
    <name evidence="11" type="ORF">LUZ62_065116</name>
</gene>
<keyword evidence="1" id="KW-0479">Metal-binding</keyword>
<dbReference type="PROSITE" id="PS50884">
    <property type="entry name" value="ZF_DOF_2"/>
    <property type="match status" value="1"/>
</dbReference>
<protein>
    <submittedName>
        <fullName evidence="12">Dof zinc finger protein</fullName>
    </submittedName>
</protein>